<dbReference type="Proteomes" id="UP000011912">
    <property type="component" value="Unassembled WGS sequence"/>
</dbReference>
<keyword evidence="2" id="KW-1185">Reference proteome</keyword>
<dbReference type="Pfam" id="PF06028">
    <property type="entry name" value="DUF915"/>
    <property type="match status" value="1"/>
</dbReference>
<evidence type="ECO:0000313" key="2">
    <source>
        <dbReference type="Proteomes" id="UP000011912"/>
    </source>
</evidence>
<keyword evidence="1" id="KW-0378">Hydrolase</keyword>
<dbReference type="STRING" id="1227363.D271_03745"/>
<dbReference type="AlphaFoldDB" id="M5J4I0"/>
<dbReference type="GO" id="GO:0016787">
    <property type="term" value="F:hydrolase activity"/>
    <property type="evidence" value="ECO:0007669"/>
    <property type="project" value="UniProtKB-KW"/>
</dbReference>
<dbReference type="InterPro" id="IPR029058">
    <property type="entry name" value="AB_hydrolase_fold"/>
</dbReference>
<gene>
    <name evidence="1" type="ORF">D271_03745</name>
</gene>
<dbReference type="Gene3D" id="3.40.50.1820">
    <property type="entry name" value="alpha/beta hydrolase"/>
    <property type="match status" value="1"/>
</dbReference>
<dbReference type="InterPro" id="IPR010315">
    <property type="entry name" value="DUF915_hydro-like"/>
</dbReference>
<dbReference type="SUPFAM" id="SSF53474">
    <property type="entry name" value="alpha/beta-Hydrolases"/>
    <property type="match status" value="1"/>
</dbReference>
<name>M5J4I0_9LACO</name>
<dbReference type="PATRIC" id="fig|1227363.6.peg.733"/>
<proteinExistence type="predicted"/>
<dbReference type="EMBL" id="ANAG01000011">
    <property type="protein sequence ID" value="EKW99238.1"/>
    <property type="molecule type" value="Genomic_DNA"/>
</dbReference>
<evidence type="ECO:0000313" key="1">
    <source>
        <dbReference type="EMBL" id="EKW99238.1"/>
    </source>
</evidence>
<protein>
    <submittedName>
        <fullName evidence="1">Cell surface hydrolase, membrane-bound ()</fullName>
    </submittedName>
</protein>
<accession>M5J4I0</accession>
<reference evidence="1 2" key="1">
    <citation type="journal article" date="2013" name="Genome Announc.">
        <title>Genome Sequence of Lactobacillus saerimneri 30a (Formerly Lactobacillus sp. Strain 30a), a Reference Lactic Acid Bacterium Strain Producing Biogenic Amines.</title>
        <authorList>
            <person name="Romano A."/>
            <person name="Trip H."/>
            <person name="Campbell-Sills H."/>
            <person name="Bouchez O."/>
            <person name="Sherman D."/>
            <person name="Lolkema J.S."/>
            <person name="Lucas P.M."/>
        </authorList>
    </citation>
    <scope>NUCLEOTIDE SEQUENCE [LARGE SCALE GENOMIC DNA]</scope>
    <source>
        <strain evidence="1 2">30a</strain>
    </source>
</reference>
<sequence length="282" mass="31810">MQKRQLVGWGGLALGASSFLVARWHQFGTVERLSGGKPTGSPIPTLFIHGYAGTRLSTGPLIRRLAKRGWGQKTAVVRIKDKQHFKMIGDPGLPGSLIQVLFTNNRLNIMTQTMWLYHLLAVFHWRYRIDRVNIVAHSMGAVTVLRYLMLYGQNQAVPLVNKVVMLGGPFNDTDPGKNTFPIEDYPLTINGPSRQTPLYQWFADHQQWIDPRTQFLNIAGDIGHGRHSDGIVAVNSVLALRYLLPPANYYEQVVVTGRRAAHSLLHENKEVDQLIGHFLFKR</sequence>
<comment type="caution">
    <text evidence="1">The sequence shown here is derived from an EMBL/GenBank/DDBJ whole genome shotgun (WGS) entry which is preliminary data.</text>
</comment>
<dbReference type="RefSeq" id="WP_009553247.1">
    <property type="nucleotide sequence ID" value="NZ_ANAG01000011.1"/>
</dbReference>
<organism evidence="1 2">
    <name type="scientific">Ligilactobacillus saerimneri 30a</name>
    <dbReference type="NCBI Taxonomy" id="1227363"/>
    <lineage>
        <taxon>Bacteria</taxon>
        <taxon>Bacillati</taxon>
        <taxon>Bacillota</taxon>
        <taxon>Bacilli</taxon>
        <taxon>Lactobacillales</taxon>
        <taxon>Lactobacillaceae</taxon>
        <taxon>Ligilactobacillus</taxon>
    </lineage>
</organism>